<evidence type="ECO:0000256" key="1">
    <source>
        <dbReference type="ARBA" id="ARBA00023015"/>
    </source>
</evidence>
<dbReference type="InterPro" id="IPR025996">
    <property type="entry name" value="MT1864/Rv1816-like_C"/>
</dbReference>
<keyword evidence="2" id="KW-0804">Transcription</keyword>
<keyword evidence="5" id="KW-1185">Reference proteome</keyword>
<evidence type="ECO:0000256" key="2">
    <source>
        <dbReference type="ARBA" id="ARBA00023163"/>
    </source>
</evidence>
<evidence type="ECO:0000313" key="5">
    <source>
        <dbReference type="Proteomes" id="UP000660265"/>
    </source>
</evidence>
<reference evidence="5" key="1">
    <citation type="journal article" date="2019" name="Int. J. Syst. Evol. Microbiol.">
        <title>The Global Catalogue of Microorganisms (GCM) 10K type strain sequencing project: providing services to taxonomists for standard genome sequencing and annotation.</title>
        <authorList>
            <consortium name="The Broad Institute Genomics Platform"/>
            <consortium name="The Broad Institute Genome Sequencing Center for Infectious Disease"/>
            <person name="Wu L."/>
            <person name="Ma J."/>
        </authorList>
    </citation>
    <scope>NUCLEOTIDE SEQUENCE [LARGE SCALE GENOMIC DNA]</scope>
    <source>
        <strain evidence="5">CGMCC 4.7275</strain>
    </source>
</reference>
<comment type="caution">
    <text evidence="4">The sequence shown here is derived from an EMBL/GenBank/DDBJ whole genome shotgun (WGS) entry which is preliminary data.</text>
</comment>
<dbReference type="SUPFAM" id="SSF48498">
    <property type="entry name" value="Tetracyclin repressor-like, C-terminal domain"/>
    <property type="match status" value="1"/>
</dbReference>
<dbReference type="Proteomes" id="UP000660265">
    <property type="component" value="Unassembled WGS sequence"/>
</dbReference>
<accession>A0ABQ2DYT4</accession>
<gene>
    <name evidence="4" type="ORF">GCM10011583_09430</name>
</gene>
<dbReference type="InterPro" id="IPR009057">
    <property type="entry name" value="Homeodomain-like_sf"/>
</dbReference>
<name>A0ABQ2DYT4_9ACTN</name>
<evidence type="ECO:0000259" key="3">
    <source>
        <dbReference type="Pfam" id="PF13305"/>
    </source>
</evidence>
<dbReference type="EMBL" id="BMMV01000002">
    <property type="protein sequence ID" value="GGJ79923.1"/>
    <property type="molecule type" value="Genomic_DNA"/>
</dbReference>
<evidence type="ECO:0000313" key="4">
    <source>
        <dbReference type="EMBL" id="GGJ79923.1"/>
    </source>
</evidence>
<keyword evidence="1" id="KW-0805">Transcription regulation</keyword>
<protein>
    <submittedName>
        <fullName evidence="4">TetR family transcriptional regulator</fullName>
    </submittedName>
</protein>
<dbReference type="SUPFAM" id="SSF46689">
    <property type="entry name" value="Homeodomain-like"/>
    <property type="match status" value="1"/>
</dbReference>
<dbReference type="Gene3D" id="1.10.357.10">
    <property type="entry name" value="Tetracycline Repressor, domain 2"/>
    <property type="match status" value="1"/>
</dbReference>
<sequence>MLYRHFGDKEGLLSAVVDYGFEQYLESKRRARPSEDPVQDIRDGWDNHVRFATENPNFYRLMYSPALSAPPEAAAEAHRLLLGILERCAEAGRLRVSPETAARMVMSANTGVALSIISRPALYKDGSVSTRVRDAVVDAVVVAESAGALSRTVTGNDAVAATAATLAAQLRGAPPDRMTPAEAALLQQWLTRLADTGPHRRDPPGV</sequence>
<organism evidence="4 5">
    <name type="scientific">Streptomyces camponoticapitis</name>
    <dbReference type="NCBI Taxonomy" id="1616125"/>
    <lineage>
        <taxon>Bacteria</taxon>
        <taxon>Bacillati</taxon>
        <taxon>Actinomycetota</taxon>
        <taxon>Actinomycetes</taxon>
        <taxon>Kitasatosporales</taxon>
        <taxon>Streptomycetaceae</taxon>
        <taxon>Streptomyces</taxon>
    </lineage>
</organism>
<dbReference type="InterPro" id="IPR036271">
    <property type="entry name" value="Tet_transcr_reg_TetR-rel_C_sf"/>
</dbReference>
<feature type="domain" description="HTH-type transcriptional regulator MT1864/Rv1816-like C-terminal" evidence="3">
    <location>
        <begin position="47"/>
        <end position="113"/>
    </location>
</feature>
<dbReference type="Pfam" id="PF13305">
    <property type="entry name" value="TetR_C_33"/>
    <property type="match status" value="1"/>
</dbReference>
<proteinExistence type="predicted"/>